<evidence type="ECO:0000259" key="1">
    <source>
        <dbReference type="Pfam" id="PF07195"/>
    </source>
</evidence>
<gene>
    <name evidence="2" type="ORF">GCM10025876_18740</name>
</gene>
<sequence length="128" mass="14201">MTFDEAVFSKALADDPEGTAAFVQRPAARVETAATAAADPYDGTLTKKIASQESLVTNFADQIAKWDVRLEMRRATLQTTYSNLEVALSNLQAQSTWLTSQARLAVHELEPRSVDRVLVRRRAKPLPR</sequence>
<evidence type="ECO:0000313" key="2">
    <source>
        <dbReference type="EMBL" id="GMA35670.1"/>
    </source>
</evidence>
<organism evidence="2 3">
    <name type="scientific">Demequina litorisediminis</name>
    <dbReference type="NCBI Taxonomy" id="1849022"/>
    <lineage>
        <taxon>Bacteria</taxon>
        <taxon>Bacillati</taxon>
        <taxon>Actinomycetota</taxon>
        <taxon>Actinomycetes</taxon>
        <taxon>Micrococcales</taxon>
        <taxon>Demequinaceae</taxon>
        <taxon>Demequina</taxon>
    </lineage>
</organism>
<reference evidence="3" key="1">
    <citation type="journal article" date="2019" name="Int. J. Syst. Evol. Microbiol.">
        <title>The Global Catalogue of Microorganisms (GCM) 10K type strain sequencing project: providing services to taxonomists for standard genome sequencing and annotation.</title>
        <authorList>
            <consortium name="The Broad Institute Genomics Platform"/>
            <consortium name="The Broad Institute Genome Sequencing Center for Infectious Disease"/>
            <person name="Wu L."/>
            <person name="Ma J."/>
        </authorList>
    </citation>
    <scope>NUCLEOTIDE SEQUENCE [LARGE SCALE GENOMIC DNA]</scope>
    <source>
        <strain evidence="3">NBRC 112299</strain>
    </source>
</reference>
<proteinExistence type="predicted"/>
<feature type="domain" description="Flagellar hook-associated protein 2 C-terminal" evidence="1">
    <location>
        <begin position="1"/>
        <end position="93"/>
    </location>
</feature>
<dbReference type="Pfam" id="PF07195">
    <property type="entry name" value="FliD_C"/>
    <property type="match status" value="1"/>
</dbReference>
<evidence type="ECO:0000313" key="3">
    <source>
        <dbReference type="Proteomes" id="UP001157125"/>
    </source>
</evidence>
<dbReference type="EMBL" id="BSUN01000001">
    <property type="protein sequence ID" value="GMA35670.1"/>
    <property type="molecule type" value="Genomic_DNA"/>
</dbReference>
<dbReference type="InterPro" id="IPR010809">
    <property type="entry name" value="FliD_C"/>
</dbReference>
<comment type="caution">
    <text evidence="2">The sequence shown here is derived from an EMBL/GenBank/DDBJ whole genome shotgun (WGS) entry which is preliminary data.</text>
</comment>
<accession>A0ABQ6IEE2</accession>
<name>A0ABQ6IEE2_9MICO</name>
<dbReference type="Proteomes" id="UP001157125">
    <property type="component" value="Unassembled WGS sequence"/>
</dbReference>
<protein>
    <recommendedName>
        <fullName evidence="1">Flagellar hook-associated protein 2 C-terminal domain-containing protein</fullName>
    </recommendedName>
</protein>
<dbReference type="RefSeq" id="WP_284328129.1">
    <property type="nucleotide sequence ID" value="NZ_BSUN01000001.1"/>
</dbReference>
<keyword evidence="3" id="KW-1185">Reference proteome</keyword>